<dbReference type="InterPro" id="IPR036188">
    <property type="entry name" value="FAD/NAD-bd_sf"/>
</dbReference>
<accession>A0AAJ7WSE8</accession>
<dbReference type="InterPro" id="IPR050281">
    <property type="entry name" value="Flavin_monoamine_oxidase"/>
</dbReference>
<name>A0AAJ7WSE8_PETMA</name>
<evidence type="ECO:0000256" key="6">
    <source>
        <dbReference type="ARBA" id="ARBA00022827"/>
    </source>
</evidence>
<evidence type="ECO:0000256" key="2">
    <source>
        <dbReference type="ARBA" id="ARBA00004496"/>
    </source>
</evidence>
<sequence length="511" mass="57307">MAAARRNAKVIIVGCGIAGIAAAEKLLRFGFADLLIVEATGRAGGRIHSTNFGKGIFEIGANWIHGPCMENAVFRVAKNHGLLDQTALLAENQLVVVEGRPSLGDSEFRLPGGQQLDEKMIESCEFLYAEILQRSKAFFRSGEPLPKGIESIEGFVKAELVEALKNEPPEERAIKLAVMSEKLKLECSITGSHSMDDVDLRAFGEYHVLPGLDCTLPRGYQSLTDKMMNMVPLGCIMLNTPVVCIHWQLEPQKTDGNTRHYSVCVECEGGDKLYADHVLVTIPLGYLKKHHTMLFKPQLPAEKVRAVQKLGFCTNNKIFMEFEKPFWNPSCKLMELVWPDESPFKKRNEAFQAEWQRKMFGIQVLHPPERFGHVLCGWIAGKESEFMETLTESEVRQRMLELLRSFTGNPNIPAPKRMLISRWKSHPYTLGSYSYTALGSSGDDIDNLSQPLPTGQQRGVQPLQVMFAGEATHRQFYSTTHGALESGWREADRLIKHYSTSNSRHLSNSKL</sequence>
<dbReference type="PANTHER" id="PTHR10742">
    <property type="entry name" value="FLAVIN MONOAMINE OXIDASE"/>
    <property type="match status" value="1"/>
</dbReference>
<comment type="cofactor">
    <cofactor evidence="1">
        <name>FAD</name>
        <dbReference type="ChEBI" id="CHEBI:57692"/>
    </cofactor>
</comment>
<dbReference type="RefSeq" id="XP_032808102.1">
    <property type="nucleotide sequence ID" value="XM_032952211.1"/>
</dbReference>
<keyword evidence="7" id="KW-0560">Oxidoreductase</keyword>
<evidence type="ECO:0000256" key="3">
    <source>
        <dbReference type="ARBA" id="ARBA00005995"/>
    </source>
</evidence>
<evidence type="ECO:0000256" key="1">
    <source>
        <dbReference type="ARBA" id="ARBA00001974"/>
    </source>
</evidence>
<gene>
    <name evidence="10" type="primary">PAOX</name>
</gene>
<proteinExistence type="inferred from homology"/>
<reference evidence="10" key="1">
    <citation type="submission" date="2025-08" db="UniProtKB">
        <authorList>
            <consortium name="RefSeq"/>
        </authorList>
    </citation>
    <scope>IDENTIFICATION</scope>
    <source>
        <tissue evidence="10">Sperm</tissue>
    </source>
</reference>
<dbReference type="Proteomes" id="UP001318040">
    <property type="component" value="Chromosome 11"/>
</dbReference>
<dbReference type="CTD" id="196743"/>
<evidence type="ECO:0000259" key="8">
    <source>
        <dbReference type="Pfam" id="PF01593"/>
    </source>
</evidence>
<feature type="domain" description="Amine oxidase" evidence="8">
    <location>
        <begin position="17"/>
        <end position="495"/>
    </location>
</feature>
<comment type="similarity">
    <text evidence="3">Belongs to the flavin monoamine oxidase family.</text>
</comment>
<dbReference type="Gene3D" id="3.50.50.60">
    <property type="entry name" value="FAD/NAD(P)-binding domain"/>
    <property type="match status" value="1"/>
</dbReference>
<dbReference type="AlphaFoldDB" id="A0AAJ7WSE8"/>
<organism evidence="9 10">
    <name type="scientific">Petromyzon marinus</name>
    <name type="common">Sea lamprey</name>
    <dbReference type="NCBI Taxonomy" id="7757"/>
    <lineage>
        <taxon>Eukaryota</taxon>
        <taxon>Metazoa</taxon>
        <taxon>Chordata</taxon>
        <taxon>Craniata</taxon>
        <taxon>Vertebrata</taxon>
        <taxon>Cyclostomata</taxon>
        <taxon>Hyperoartia</taxon>
        <taxon>Petromyzontiformes</taxon>
        <taxon>Petromyzontidae</taxon>
        <taxon>Petromyzon</taxon>
    </lineage>
</organism>
<keyword evidence="5" id="KW-0285">Flavoprotein</keyword>
<protein>
    <submittedName>
        <fullName evidence="10">Peroxisomal N(1)-acetyl-spermine/spermidine oxidase</fullName>
    </submittedName>
</protein>
<dbReference type="SUPFAM" id="SSF54373">
    <property type="entry name" value="FAD-linked reductases, C-terminal domain"/>
    <property type="match status" value="1"/>
</dbReference>
<keyword evidence="6" id="KW-0274">FAD</keyword>
<dbReference type="KEGG" id="pmrn:116941302"/>
<keyword evidence="9" id="KW-1185">Reference proteome</keyword>
<dbReference type="InterPro" id="IPR002937">
    <property type="entry name" value="Amino_oxidase"/>
</dbReference>
<evidence type="ECO:0000313" key="10">
    <source>
        <dbReference type="RefSeq" id="XP_032808102.1"/>
    </source>
</evidence>
<dbReference type="Pfam" id="PF01593">
    <property type="entry name" value="Amino_oxidase"/>
    <property type="match status" value="1"/>
</dbReference>
<dbReference type="Gene3D" id="3.90.660.10">
    <property type="match status" value="1"/>
</dbReference>
<comment type="subcellular location">
    <subcellularLocation>
        <location evidence="2">Cytoplasm</location>
    </subcellularLocation>
</comment>
<dbReference type="GO" id="GO:0046592">
    <property type="term" value="F:polyamine oxidase activity"/>
    <property type="evidence" value="ECO:0007669"/>
    <property type="project" value="TreeGrafter"/>
</dbReference>
<dbReference type="GO" id="GO:0046203">
    <property type="term" value="P:spermidine catabolic process"/>
    <property type="evidence" value="ECO:0007669"/>
    <property type="project" value="TreeGrafter"/>
</dbReference>
<evidence type="ECO:0000256" key="4">
    <source>
        <dbReference type="ARBA" id="ARBA00022490"/>
    </source>
</evidence>
<evidence type="ECO:0000313" key="9">
    <source>
        <dbReference type="Proteomes" id="UP001318040"/>
    </source>
</evidence>
<dbReference type="PANTHER" id="PTHR10742:SF405">
    <property type="entry name" value="PEROXISOMAL N(1)-ACETYL-SPERMINE_SPERMIDINE OXIDASE"/>
    <property type="match status" value="1"/>
</dbReference>
<dbReference type="SUPFAM" id="SSF51905">
    <property type="entry name" value="FAD/NAD(P)-binding domain"/>
    <property type="match status" value="1"/>
</dbReference>
<evidence type="ECO:0000256" key="5">
    <source>
        <dbReference type="ARBA" id="ARBA00022630"/>
    </source>
</evidence>
<dbReference type="GO" id="GO:0005737">
    <property type="term" value="C:cytoplasm"/>
    <property type="evidence" value="ECO:0007669"/>
    <property type="project" value="UniProtKB-SubCell"/>
</dbReference>
<keyword evidence="4" id="KW-0963">Cytoplasm</keyword>
<evidence type="ECO:0000256" key="7">
    <source>
        <dbReference type="ARBA" id="ARBA00023002"/>
    </source>
</evidence>